<proteinExistence type="predicted"/>
<protein>
    <recommendedName>
        <fullName evidence="3">histidine kinase</fullName>
        <ecNumber evidence="3">2.7.13.3</ecNumber>
    </recommendedName>
</protein>
<keyword evidence="10" id="KW-0067">ATP-binding</keyword>
<evidence type="ECO:0000256" key="14">
    <source>
        <dbReference type="SAM" id="Phobius"/>
    </source>
</evidence>
<evidence type="ECO:0000259" key="15">
    <source>
        <dbReference type="PROSITE" id="PS50109"/>
    </source>
</evidence>
<evidence type="ECO:0000313" key="16">
    <source>
        <dbReference type="EMBL" id="WBA13946.1"/>
    </source>
</evidence>
<comment type="subcellular location">
    <subcellularLocation>
        <location evidence="2">Cell membrane</location>
        <topology evidence="2">Multi-pass membrane protein</topology>
    </subcellularLocation>
</comment>
<feature type="transmembrane region" description="Helical" evidence="14">
    <location>
        <begin position="207"/>
        <end position="225"/>
    </location>
</feature>
<dbReference type="InterPro" id="IPR036890">
    <property type="entry name" value="HATPase_C_sf"/>
</dbReference>
<feature type="transmembrane region" description="Helical" evidence="14">
    <location>
        <begin position="140"/>
        <end position="163"/>
    </location>
</feature>
<keyword evidence="6 16" id="KW-0808">Transferase</keyword>
<evidence type="ECO:0000256" key="8">
    <source>
        <dbReference type="ARBA" id="ARBA00022741"/>
    </source>
</evidence>
<feature type="transmembrane region" description="Helical" evidence="14">
    <location>
        <begin position="7"/>
        <end position="26"/>
    </location>
</feature>
<feature type="transmembrane region" description="Helical" evidence="14">
    <location>
        <begin position="112"/>
        <end position="134"/>
    </location>
</feature>
<dbReference type="Pfam" id="PF02518">
    <property type="entry name" value="HATPase_c"/>
    <property type="match status" value="1"/>
</dbReference>
<keyword evidence="8" id="KW-0547">Nucleotide-binding</keyword>
<keyword evidence="17" id="KW-1185">Reference proteome</keyword>
<keyword evidence="9 16" id="KW-0418">Kinase</keyword>
<dbReference type="PROSITE" id="PS50109">
    <property type="entry name" value="HIS_KIN"/>
    <property type="match status" value="1"/>
</dbReference>
<feature type="transmembrane region" description="Helical" evidence="14">
    <location>
        <begin position="59"/>
        <end position="79"/>
    </location>
</feature>
<dbReference type="Gene3D" id="3.30.565.10">
    <property type="entry name" value="Histidine kinase-like ATPase, C-terminal domain"/>
    <property type="match status" value="1"/>
</dbReference>
<evidence type="ECO:0000256" key="1">
    <source>
        <dbReference type="ARBA" id="ARBA00000085"/>
    </source>
</evidence>
<dbReference type="SUPFAM" id="SSF55874">
    <property type="entry name" value="ATPase domain of HSP90 chaperone/DNA topoisomerase II/histidine kinase"/>
    <property type="match status" value="1"/>
</dbReference>
<name>A0ABY7LCJ4_9GAMM</name>
<dbReference type="CDD" id="cd16917">
    <property type="entry name" value="HATPase_UhpB-NarQ-NarX-like"/>
    <property type="match status" value="1"/>
</dbReference>
<dbReference type="InterPro" id="IPR003594">
    <property type="entry name" value="HATPase_dom"/>
</dbReference>
<dbReference type="Pfam" id="PF07730">
    <property type="entry name" value="HisKA_3"/>
    <property type="match status" value="1"/>
</dbReference>
<evidence type="ECO:0000256" key="12">
    <source>
        <dbReference type="ARBA" id="ARBA00023012"/>
    </source>
</evidence>
<keyword evidence="5" id="KW-0597">Phosphoprotein</keyword>
<comment type="catalytic activity">
    <reaction evidence="1">
        <text>ATP + protein L-histidine = ADP + protein N-phospho-L-histidine.</text>
        <dbReference type="EC" id="2.7.13.3"/>
    </reaction>
</comment>
<keyword evidence="7 14" id="KW-0812">Transmembrane</keyword>
<organism evidence="16 17">
    <name type="scientific">Salinivibrio proteolyticus</name>
    <dbReference type="NCBI Taxonomy" id="334715"/>
    <lineage>
        <taxon>Bacteria</taxon>
        <taxon>Pseudomonadati</taxon>
        <taxon>Pseudomonadota</taxon>
        <taxon>Gammaproteobacteria</taxon>
        <taxon>Vibrionales</taxon>
        <taxon>Vibrionaceae</taxon>
        <taxon>Salinivibrio</taxon>
    </lineage>
</organism>
<dbReference type="PANTHER" id="PTHR24421">
    <property type="entry name" value="NITRATE/NITRITE SENSOR PROTEIN NARX-RELATED"/>
    <property type="match status" value="1"/>
</dbReference>
<keyword evidence="11 14" id="KW-1133">Transmembrane helix</keyword>
<gene>
    <name evidence="16" type="primary">uhpB</name>
    <name evidence="16" type="ORF">N7E60_09410</name>
</gene>
<evidence type="ECO:0000256" key="7">
    <source>
        <dbReference type="ARBA" id="ARBA00022692"/>
    </source>
</evidence>
<dbReference type="Gene3D" id="1.20.5.1930">
    <property type="match status" value="1"/>
</dbReference>
<evidence type="ECO:0000256" key="2">
    <source>
        <dbReference type="ARBA" id="ARBA00004651"/>
    </source>
</evidence>
<evidence type="ECO:0000256" key="6">
    <source>
        <dbReference type="ARBA" id="ARBA00022679"/>
    </source>
</evidence>
<feature type="transmembrane region" description="Helical" evidence="14">
    <location>
        <begin position="32"/>
        <end position="52"/>
    </location>
</feature>
<evidence type="ECO:0000256" key="10">
    <source>
        <dbReference type="ARBA" id="ARBA00022840"/>
    </source>
</evidence>
<dbReference type="InterPro" id="IPR050482">
    <property type="entry name" value="Sensor_HK_TwoCompSys"/>
</dbReference>
<evidence type="ECO:0000256" key="5">
    <source>
        <dbReference type="ARBA" id="ARBA00022553"/>
    </source>
</evidence>
<reference evidence="16" key="1">
    <citation type="submission" date="2022-09" db="EMBL/GenBank/DDBJ databases">
        <authorList>
            <person name="Li Z.-J."/>
        </authorList>
    </citation>
    <scope>NUCLEOTIDE SEQUENCE</scope>
    <source>
        <strain evidence="16">TGB10</strain>
    </source>
</reference>
<evidence type="ECO:0000256" key="13">
    <source>
        <dbReference type="ARBA" id="ARBA00023136"/>
    </source>
</evidence>
<evidence type="ECO:0000256" key="11">
    <source>
        <dbReference type="ARBA" id="ARBA00022989"/>
    </source>
</evidence>
<dbReference type="Proteomes" id="UP001164676">
    <property type="component" value="Chromosome"/>
</dbReference>
<sequence length="500" mass="55856">MNRTTMTWAINTLGILCFVFCAWISLWVIGRFLLPSDTLAVVFFPFALRLGLILNSRRIYWAATYLAEWLALITLYRYLPAQSTFHLWLLSVLSWPICHQLIVYTTPRHWSFLSLASVATIIHSAAIITVGYSLTDDKTLLLLAPLTAMLIALPCCYLIKFYLFSKPWGVISARIADAPIHFHWRNGLICTTAFILNLLIQTQLPPALNRFAPFCLTIPIILFALKYGWQGAFLATLFNSLALISAHVGGDATAQTIELLLSLSVQTVTGIGLGLAVQRQQNLTQDLQQQLNKNQYLSRQLVSTEEKIRRHIARELHDEVGQNITAIKTHASIIKRLDGAKTYMPYLQVIDDMSMNIYQSTKTLLSQLRPTVLDDVGFDDAIAQLIHEMGFAAKDVEVDLTITHHPVSDTVRVTVYRICQEALNNIHKHANAKRVEVTITLDRISQLQVTDDGCGFEPRDAVNGFGLKGIRERVVAMGGACNIQSTPSGTHLAVSLPHIP</sequence>
<dbReference type="GO" id="GO:0004673">
    <property type="term" value="F:protein histidine kinase activity"/>
    <property type="evidence" value="ECO:0007669"/>
    <property type="project" value="UniProtKB-EC"/>
</dbReference>
<dbReference type="RefSeq" id="WP_269597304.1">
    <property type="nucleotide sequence ID" value="NZ_CP114584.1"/>
</dbReference>
<dbReference type="PANTHER" id="PTHR24421:SF10">
    <property type="entry name" value="NITRATE_NITRITE SENSOR PROTEIN NARQ"/>
    <property type="match status" value="1"/>
</dbReference>
<dbReference type="NCBIfam" id="NF008649">
    <property type="entry name" value="PRK11644.1"/>
    <property type="match status" value="1"/>
</dbReference>
<evidence type="ECO:0000256" key="4">
    <source>
        <dbReference type="ARBA" id="ARBA00022475"/>
    </source>
</evidence>
<dbReference type="Pfam" id="PF05231">
    <property type="entry name" value="MASE1"/>
    <property type="match status" value="1"/>
</dbReference>
<feature type="domain" description="Histidine kinase" evidence="15">
    <location>
        <begin position="315"/>
        <end position="500"/>
    </location>
</feature>
<dbReference type="SMART" id="SM00387">
    <property type="entry name" value="HATPase_c"/>
    <property type="match status" value="1"/>
</dbReference>
<evidence type="ECO:0000256" key="3">
    <source>
        <dbReference type="ARBA" id="ARBA00012438"/>
    </source>
</evidence>
<keyword evidence="12" id="KW-0902">Two-component regulatory system</keyword>
<feature type="transmembrane region" description="Helical" evidence="14">
    <location>
        <begin position="85"/>
        <end position="105"/>
    </location>
</feature>
<evidence type="ECO:0000313" key="17">
    <source>
        <dbReference type="Proteomes" id="UP001164676"/>
    </source>
</evidence>
<dbReference type="InterPro" id="IPR005467">
    <property type="entry name" value="His_kinase_dom"/>
</dbReference>
<dbReference type="InterPro" id="IPR011712">
    <property type="entry name" value="Sig_transdc_His_kin_sub3_dim/P"/>
</dbReference>
<keyword evidence="4" id="KW-1003">Cell membrane</keyword>
<dbReference type="EC" id="2.7.13.3" evidence="3"/>
<evidence type="ECO:0000256" key="9">
    <source>
        <dbReference type="ARBA" id="ARBA00022777"/>
    </source>
</evidence>
<dbReference type="EMBL" id="CP114584">
    <property type="protein sequence ID" value="WBA13946.1"/>
    <property type="molecule type" value="Genomic_DNA"/>
</dbReference>
<dbReference type="InterPro" id="IPR007895">
    <property type="entry name" value="MASE1"/>
</dbReference>
<accession>A0ABY7LCJ4</accession>
<keyword evidence="13 14" id="KW-0472">Membrane</keyword>